<feature type="transmembrane region" description="Helical" evidence="1">
    <location>
        <begin position="88"/>
        <end position="112"/>
    </location>
</feature>
<feature type="transmembrane region" description="Helical" evidence="1">
    <location>
        <begin position="43"/>
        <end position="68"/>
    </location>
</feature>
<accession>A0A8J2RE37</accession>
<comment type="caution">
    <text evidence="2">The sequence shown here is derived from an EMBL/GenBank/DDBJ whole genome shotgun (WGS) entry which is preliminary data.</text>
</comment>
<dbReference type="AlphaFoldDB" id="A0A8J2RE37"/>
<keyword evidence="1" id="KW-0472">Membrane</keyword>
<name>A0A8J2RE37_9CRUS</name>
<organism evidence="2 3">
    <name type="scientific">Daphnia galeata</name>
    <dbReference type="NCBI Taxonomy" id="27404"/>
    <lineage>
        <taxon>Eukaryota</taxon>
        <taxon>Metazoa</taxon>
        <taxon>Ecdysozoa</taxon>
        <taxon>Arthropoda</taxon>
        <taxon>Crustacea</taxon>
        <taxon>Branchiopoda</taxon>
        <taxon>Diplostraca</taxon>
        <taxon>Cladocera</taxon>
        <taxon>Anomopoda</taxon>
        <taxon>Daphniidae</taxon>
        <taxon>Daphnia</taxon>
    </lineage>
</organism>
<keyword evidence="1" id="KW-1133">Transmembrane helix</keyword>
<keyword evidence="1" id="KW-0812">Transmembrane</keyword>
<evidence type="ECO:0000256" key="1">
    <source>
        <dbReference type="SAM" id="Phobius"/>
    </source>
</evidence>
<reference evidence="2" key="1">
    <citation type="submission" date="2021-11" db="EMBL/GenBank/DDBJ databases">
        <authorList>
            <person name="Schell T."/>
        </authorList>
    </citation>
    <scope>NUCLEOTIDE SEQUENCE</scope>
    <source>
        <strain evidence="2">M5</strain>
    </source>
</reference>
<gene>
    <name evidence="2" type="ORF">DGAL_LOCUS3081</name>
</gene>
<dbReference type="EMBL" id="CAKKLH010000046">
    <property type="protein sequence ID" value="CAH0100793.1"/>
    <property type="molecule type" value="Genomic_DNA"/>
</dbReference>
<sequence>MGGAEFSEKYKERLEQENRGSKFGHYRTQTQSKNIFKAFKNTSYFVCVVAVFFYFVSGFLGLLGLYPLANLGQSHDGLTLVTLCTCGLYQVSAARFSFSIAIFPFSSFLRCYTKLLAMTTLRHPVMFFGSDKSPPFFFFFA</sequence>
<dbReference type="Proteomes" id="UP000789390">
    <property type="component" value="Unassembled WGS sequence"/>
</dbReference>
<dbReference type="Gene3D" id="1.20.58.420">
    <property type="entry name" value="AHSP"/>
    <property type="match status" value="1"/>
</dbReference>
<evidence type="ECO:0000313" key="2">
    <source>
        <dbReference type="EMBL" id="CAH0100793.1"/>
    </source>
</evidence>
<keyword evidence="3" id="KW-1185">Reference proteome</keyword>
<proteinExistence type="predicted"/>
<evidence type="ECO:0000313" key="3">
    <source>
        <dbReference type="Proteomes" id="UP000789390"/>
    </source>
</evidence>
<protein>
    <submittedName>
        <fullName evidence="2">Uncharacterized protein</fullName>
    </submittedName>
</protein>